<dbReference type="Pfam" id="PF02618">
    <property type="entry name" value="YceG"/>
    <property type="match status" value="1"/>
</dbReference>
<keyword evidence="5 7" id="KW-0456">Lyase</keyword>
<dbReference type="GO" id="GO:0071555">
    <property type="term" value="P:cell wall organization"/>
    <property type="evidence" value="ECO:0007669"/>
    <property type="project" value="UniProtKB-KW"/>
</dbReference>
<proteinExistence type="inferred from homology"/>
<evidence type="ECO:0000313" key="10">
    <source>
        <dbReference type="Proteomes" id="UP000625033"/>
    </source>
</evidence>
<reference evidence="9" key="1">
    <citation type="submission" date="2020-11" db="EMBL/GenBank/DDBJ databases">
        <title>Sequencing the genomes of 1000 actinobacteria strains.</title>
        <authorList>
            <person name="Klenk H.-P."/>
        </authorList>
    </citation>
    <scope>NUCLEOTIDE SEQUENCE</scope>
    <source>
        <strain evidence="9">DSM 26152</strain>
    </source>
</reference>
<comment type="function">
    <text evidence="7">Functions as a peptidoglycan terminase that cleaves nascent peptidoglycan strands endolytically to terminate their elongation.</text>
</comment>
<evidence type="ECO:0000256" key="8">
    <source>
        <dbReference type="SAM" id="MobiDB-lite"/>
    </source>
</evidence>
<organism evidence="9 10">
    <name type="scientific">Zhihengliuella flava</name>
    <dbReference type="NCBI Taxonomy" id="1285193"/>
    <lineage>
        <taxon>Bacteria</taxon>
        <taxon>Bacillati</taxon>
        <taxon>Actinomycetota</taxon>
        <taxon>Actinomycetes</taxon>
        <taxon>Micrococcales</taxon>
        <taxon>Micrococcaceae</taxon>
        <taxon>Zhihengliuella</taxon>
    </lineage>
</organism>
<gene>
    <name evidence="7" type="primary">mltG</name>
    <name evidence="9" type="ORF">IW252_000211</name>
</gene>
<dbReference type="EMBL" id="JADOTZ010000001">
    <property type="protein sequence ID" value="MBG6083444.1"/>
    <property type="molecule type" value="Genomic_DNA"/>
</dbReference>
<evidence type="ECO:0000256" key="3">
    <source>
        <dbReference type="ARBA" id="ARBA00022989"/>
    </source>
</evidence>
<dbReference type="InterPro" id="IPR003770">
    <property type="entry name" value="MLTG-like"/>
</dbReference>
<keyword evidence="2 7" id="KW-0812">Transmembrane</keyword>
<evidence type="ECO:0000256" key="7">
    <source>
        <dbReference type="HAMAP-Rule" id="MF_02065"/>
    </source>
</evidence>
<evidence type="ECO:0000256" key="4">
    <source>
        <dbReference type="ARBA" id="ARBA00023136"/>
    </source>
</evidence>
<dbReference type="GO" id="GO:0009252">
    <property type="term" value="P:peptidoglycan biosynthetic process"/>
    <property type="evidence" value="ECO:0007669"/>
    <property type="project" value="UniProtKB-UniRule"/>
</dbReference>
<feature type="site" description="Important for catalytic activity" evidence="7">
    <location>
        <position position="339"/>
    </location>
</feature>
<comment type="similarity">
    <text evidence="7">Belongs to the transglycosylase MltG family.</text>
</comment>
<accession>A0A931D2Z7</accession>
<dbReference type="Gene3D" id="3.30.1490.480">
    <property type="entry name" value="Endolytic murein transglycosylase"/>
    <property type="match status" value="1"/>
</dbReference>
<dbReference type="GO" id="GO:0005886">
    <property type="term" value="C:plasma membrane"/>
    <property type="evidence" value="ECO:0007669"/>
    <property type="project" value="UniProtKB-SubCell"/>
</dbReference>
<dbReference type="AlphaFoldDB" id="A0A931D2Z7"/>
<protein>
    <recommendedName>
        <fullName evidence="7">Endolytic murein transglycosylase</fullName>
        <ecNumber evidence="7">4.2.2.29</ecNumber>
    </recommendedName>
    <alternativeName>
        <fullName evidence="7">Peptidoglycan lytic transglycosylase</fullName>
    </alternativeName>
    <alternativeName>
        <fullName evidence="7">Peptidoglycan polymerization terminase</fullName>
    </alternativeName>
</protein>
<comment type="caution">
    <text evidence="9">The sequence shown here is derived from an EMBL/GenBank/DDBJ whole genome shotgun (WGS) entry which is preliminary data.</text>
</comment>
<dbReference type="NCBIfam" id="TIGR00247">
    <property type="entry name" value="endolytic transglycosylase MltG"/>
    <property type="match status" value="1"/>
</dbReference>
<keyword evidence="4 7" id="KW-0472">Membrane</keyword>
<evidence type="ECO:0000256" key="6">
    <source>
        <dbReference type="ARBA" id="ARBA00023316"/>
    </source>
</evidence>
<dbReference type="PANTHER" id="PTHR30518:SF2">
    <property type="entry name" value="ENDOLYTIC MUREIN TRANSGLYCOSYLASE"/>
    <property type="match status" value="1"/>
</dbReference>
<feature type="transmembrane region" description="Helical" evidence="7">
    <location>
        <begin position="125"/>
        <end position="145"/>
    </location>
</feature>
<dbReference type="HAMAP" id="MF_02065">
    <property type="entry name" value="MltG"/>
    <property type="match status" value="1"/>
</dbReference>
<dbReference type="Proteomes" id="UP000625033">
    <property type="component" value="Unassembled WGS sequence"/>
</dbReference>
<evidence type="ECO:0000256" key="5">
    <source>
        <dbReference type="ARBA" id="ARBA00023239"/>
    </source>
</evidence>
<evidence type="ECO:0000256" key="2">
    <source>
        <dbReference type="ARBA" id="ARBA00022692"/>
    </source>
</evidence>
<evidence type="ECO:0000313" key="9">
    <source>
        <dbReference type="EMBL" id="MBG6083444.1"/>
    </source>
</evidence>
<keyword evidence="3 7" id="KW-1133">Transmembrane helix</keyword>
<dbReference type="PANTHER" id="PTHR30518">
    <property type="entry name" value="ENDOLYTIC MUREIN TRANSGLYCOSYLASE"/>
    <property type="match status" value="1"/>
</dbReference>
<keyword evidence="10" id="KW-1185">Reference proteome</keyword>
<keyword evidence="1 7" id="KW-1003">Cell membrane</keyword>
<keyword evidence="6 7" id="KW-0961">Cell wall biogenesis/degradation</keyword>
<evidence type="ECO:0000256" key="1">
    <source>
        <dbReference type="ARBA" id="ARBA00022475"/>
    </source>
</evidence>
<sequence>MNENDQSRRRRRAEPSAQEDSGAGAPFRRLRSGRRRLEPTAPYEVADTDDSSPSGREESGANLASAEDVESPSSVAAGDAAVEAEAEPDRAQLPPGDVPAADADREHRLQEGLAARRRRRRRRNIVMLSVFTVFVLAATSVGLFINNLLNAEPEDFAGPGEGNVTFIVESGWGPNRVGSELVADGVVASQDAFLEALAASDAENTEIHPGEYELQTKIPASEAVEGLLGQANSPVHYVAIQANARLGAVLSNISDATGISLSELEQLAVQPDTFGLSADLDNLEGFLHPGEYRFDVDSNAEDILQMLVDATNEVLADEGITDADEAYRTLKIASIVQAESRQNDYPTVAGAIENRLDPNNRETGGFLQVDSAVVYGLDRYSLEFTAEEKADESNLYNTYTHAGLPPTPIGSPGQAAISAAANPDENDYYYWVTVNIATGETKFTDNYAEHQQNQQEYRDYCAANPEVCG</sequence>
<dbReference type="GO" id="GO:0008932">
    <property type="term" value="F:lytic endotransglycosylase activity"/>
    <property type="evidence" value="ECO:0007669"/>
    <property type="project" value="UniProtKB-UniRule"/>
</dbReference>
<dbReference type="EC" id="4.2.2.29" evidence="7"/>
<comment type="subcellular location">
    <subcellularLocation>
        <location evidence="7">Cell membrane</location>
        <topology evidence="7">Single-pass membrane protein</topology>
    </subcellularLocation>
</comment>
<feature type="region of interest" description="Disordered" evidence="8">
    <location>
        <begin position="1"/>
        <end position="107"/>
    </location>
</feature>
<dbReference type="RefSeq" id="WP_196834879.1">
    <property type="nucleotide sequence ID" value="NZ_JADOTZ010000001.1"/>
</dbReference>
<comment type="catalytic activity">
    <reaction evidence="7">
        <text>a peptidoglycan chain = a peptidoglycan chain with N-acetyl-1,6-anhydromuramyl-[peptide] at the reducing end + a peptidoglycan chain with N-acetylglucosamine at the non-reducing end.</text>
        <dbReference type="EC" id="4.2.2.29"/>
    </reaction>
</comment>
<name>A0A931D2Z7_9MICC</name>